<dbReference type="SUPFAM" id="SSF53098">
    <property type="entry name" value="Ribonuclease H-like"/>
    <property type="match status" value="1"/>
</dbReference>
<keyword evidence="4" id="KW-1185">Reference proteome</keyword>
<dbReference type="InterPro" id="IPR036397">
    <property type="entry name" value="RNaseH_sf"/>
</dbReference>
<feature type="domain" description="Integrase catalytic" evidence="2">
    <location>
        <begin position="114"/>
        <end position="290"/>
    </location>
</feature>
<evidence type="ECO:0000256" key="1">
    <source>
        <dbReference type="SAM" id="MobiDB-lite"/>
    </source>
</evidence>
<protein>
    <recommendedName>
        <fullName evidence="2">Integrase catalytic domain-containing protein</fullName>
    </recommendedName>
</protein>
<feature type="compositionally biased region" description="Low complexity" evidence="1">
    <location>
        <begin position="511"/>
        <end position="537"/>
    </location>
</feature>
<comment type="caution">
    <text evidence="3">The sequence shown here is derived from an EMBL/GenBank/DDBJ whole genome shotgun (WGS) entry which is preliminary data.</text>
</comment>
<dbReference type="InterPro" id="IPR001584">
    <property type="entry name" value="Integrase_cat-core"/>
</dbReference>
<dbReference type="InterPro" id="IPR052160">
    <property type="entry name" value="Gypsy_RT_Integrase-like"/>
</dbReference>
<feature type="region of interest" description="Disordered" evidence="1">
    <location>
        <begin position="673"/>
        <end position="699"/>
    </location>
</feature>
<dbReference type="PANTHER" id="PTHR47266">
    <property type="entry name" value="ENDONUCLEASE-RELATED"/>
    <property type="match status" value="1"/>
</dbReference>
<evidence type="ECO:0000259" key="2">
    <source>
        <dbReference type="PROSITE" id="PS50994"/>
    </source>
</evidence>
<dbReference type="InterPro" id="IPR012337">
    <property type="entry name" value="RNaseH-like_sf"/>
</dbReference>
<dbReference type="Gene3D" id="3.30.420.10">
    <property type="entry name" value="Ribonuclease H-like superfamily/Ribonuclease H"/>
    <property type="match status" value="1"/>
</dbReference>
<dbReference type="PROSITE" id="PS50994">
    <property type="entry name" value="INTEGRASE"/>
    <property type="match status" value="1"/>
</dbReference>
<organism evidence="3 4">
    <name type="scientific">Sesamum angolense</name>
    <dbReference type="NCBI Taxonomy" id="2727404"/>
    <lineage>
        <taxon>Eukaryota</taxon>
        <taxon>Viridiplantae</taxon>
        <taxon>Streptophyta</taxon>
        <taxon>Embryophyta</taxon>
        <taxon>Tracheophyta</taxon>
        <taxon>Spermatophyta</taxon>
        <taxon>Magnoliopsida</taxon>
        <taxon>eudicotyledons</taxon>
        <taxon>Gunneridae</taxon>
        <taxon>Pentapetalae</taxon>
        <taxon>asterids</taxon>
        <taxon>lamiids</taxon>
        <taxon>Lamiales</taxon>
        <taxon>Pedaliaceae</taxon>
        <taxon>Sesamum</taxon>
    </lineage>
</organism>
<dbReference type="GO" id="GO:0015074">
    <property type="term" value="P:DNA integration"/>
    <property type="evidence" value="ECO:0007669"/>
    <property type="project" value="InterPro"/>
</dbReference>
<dbReference type="GO" id="GO:0003676">
    <property type="term" value="F:nucleic acid binding"/>
    <property type="evidence" value="ECO:0007669"/>
    <property type="project" value="InterPro"/>
</dbReference>
<proteinExistence type="predicted"/>
<feature type="region of interest" description="Disordered" evidence="1">
    <location>
        <begin position="455"/>
        <end position="474"/>
    </location>
</feature>
<dbReference type="Pfam" id="PF17921">
    <property type="entry name" value="Integrase_H2C2"/>
    <property type="match status" value="1"/>
</dbReference>
<feature type="compositionally biased region" description="Basic and acidic residues" evidence="1">
    <location>
        <begin position="679"/>
        <end position="698"/>
    </location>
</feature>
<accession>A0AAE2BLL4</accession>
<dbReference type="InterPro" id="IPR041588">
    <property type="entry name" value="Integrase_H2C2"/>
</dbReference>
<evidence type="ECO:0000313" key="4">
    <source>
        <dbReference type="Proteomes" id="UP001289374"/>
    </source>
</evidence>
<dbReference type="Gene3D" id="1.10.340.70">
    <property type="match status" value="1"/>
</dbReference>
<gene>
    <name evidence="3" type="ORF">Sango_2323900</name>
</gene>
<reference evidence="3" key="1">
    <citation type="submission" date="2020-06" db="EMBL/GenBank/DDBJ databases">
        <authorList>
            <person name="Li T."/>
            <person name="Hu X."/>
            <person name="Zhang T."/>
            <person name="Song X."/>
            <person name="Zhang H."/>
            <person name="Dai N."/>
            <person name="Sheng W."/>
            <person name="Hou X."/>
            <person name="Wei L."/>
        </authorList>
    </citation>
    <scope>NUCLEOTIDE SEQUENCE</scope>
    <source>
        <strain evidence="3">K16</strain>
        <tissue evidence="3">Leaf</tissue>
    </source>
</reference>
<name>A0AAE2BLL4_9LAMI</name>
<evidence type="ECO:0000313" key="3">
    <source>
        <dbReference type="EMBL" id="KAK4389869.1"/>
    </source>
</evidence>
<dbReference type="Pfam" id="PF00665">
    <property type="entry name" value="rve"/>
    <property type="match status" value="1"/>
</dbReference>
<dbReference type="Proteomes" id="UP001289374">
    <property type="component" value="Unassembled WGS sequence"/>
</dbReference>
<dbReference type="EMBL" id="JACGWL010000013">
    <property type="protein sequence ID" value="KAK4389869.1"/>
    <property type="molecule type" value="Genomic_DNA"/>
</dbReference>
<sequence>MQGMVPWYSVIVNYLVNHTLPTDEAKYYVWDDPYLWRFCSDQVVRHCVPNDEHDSVVTFCHNFACGGHFGPKRTAGKVLDCGLYWNTLFKDAYEFCKKCNKCQRTGTLSHRNEMPQTPILIVEIFDVWGIDFMGPFPSSCGLSYILLAVDYVSKWVEAKATRTDDSAVVIGFVKSHIFNRFGVPRAIISDQGSHFCNRAVGTLFKKYGVHHHVATTYHPQTNGQVEVSNREVKSILEKMVSPGRKDWSLRLEDAFWACRTAYKTPIGMSTYHLVFGKACHLPVEIEHKAYWAVQKCNFDMRKAGMERKLQLQELEELRLDAYENTRIYKEKTKAFHDSFILRKQFDVGQKVLLYNSRLKLMPGKLRSRWIGPFEVSNVFPYGAVEIKSFDTGKTFKVNGHQLKPFLMGDSIESVVDIALAQPPHTTICRGCSVEATTVCHGFSVEASTTAAAADSVQPYHRPSRPLLPHSPSTPPLPALFPSPPWCSPELRAVNGRCLLSHPHPKQLSFLPASSTAPSSIGPSSTAPSNPASALSNNEPLRDTYRKRAHFNASIGIPPKAERELEGCLTFTTREHKKSTSLRYLDLSLESIKRFVFARVRIGAWLASQFQTVAKSSKNLCLGHLITHLAVNLGILNLNRHDLHVACEEEPLDVACLHRMHIFYRHQAPSGIGYADLDPEERPDHRARPPQSDPHEDTGIRLNNLERSVEWLRRKLDAVLTKLGGLYPHHPELNDVPSPHDSGMFSTPLLLLISLLRVVFSAYIKGNGCTWCGGV</sequence>
<reference evidence="3" key="2">
    <citation type="journal article" date="2024" name="Plant">
        <title>Genomic evolution and insights into agronomic trait innovations of Sesamum species.</title>
        <authorList>
            <person name="Miao H."/>
            <person name="Wang L."/>
            <person name="Qu L."/>
            <person name="Liu H."/>
            <person name="Sun Y."/>
            <person name="Le M."/>
            <person name="Wang Q."/>
            <person name="Wei S."/>
            <person name="Zheng Y."/>
            <person name="Lin W."/>
            <person name="Duan Y."/>
            <person name="Cao H."/>
            <person name="Xiong S."/>
            <person name="Wang X."/>
            <person name="Wei L."/>
            <person name="Li C."/>
            <person name="Ma Q."/>
            <person name="Ju M."/>
            <person name="Zhao R."/>
            <person name="Li G."/>
            <person name="Mu C."/>
            <person name="Tian Q."/>
            <person name="Mei H."/>
            <person name="Zhang T."/>
            <person name="Gao T."/>
            <person name="Zhang H."/>
        </authorList>
    </citation>
    <scope>NUCLEOTIDE SEQUENCE</scope>
    <source>
        <strain evidence="3">K16</strain>
    </source>
</reference>
<dbReference type="AlphaFoldDB" id="A0AAE2BLL4"/>
<feature type="region of interest" description="Disordered" evidence="1">
    <location>
        <begin position="510"/>
        <end position="537"/>
    </location>
</feature>